<dbReference type="PANTHER" id="PTHR32309">
    <property type="entry name" value="TYROSINE-PROTEIN KINASE"/>
    <property type="match status" value="1"/>
</dbReference>
<comment type="caution">
    <text evidence="3">The sequence shown here is derived from an EMBL/GenBank/DDBJ whole genome shotgun (WGS) entry which is preliminary data.</text>
</comment>
<reference evidence="3 4" key="3">
    <citation type="submission" date="2019-03" db="EMBL/GenBank/DDBJ databases">
        <title>Genomic Encyclopedia of Type Strains, Phase IV (KMG-IV): sequencing the most valuable type-strain genomes for metagenomic binning, comparative biology and taxonomic classification.</title>
        <authorList>
            <person name="Goeker M."/>
        </authorList>
    </citation>
    <scope>NUCLEOTIDE SEQUENCE [LARGE SCALE GENOMIC DNA]</scope>
    <source>
        <strain evidence="3 4">DSM 103236</strain>
    </source>
</reference>
<dbReference type="EMBL" id="BMJO01000004">
    <property type="protein sequence ID" value="GGE59756.1"/>
    <property type="molecule type" value="Genomic_DNA"/>
</dbReference>
<feature type="transmembrane region" description="Helical" evidence="1">
    <location>
        <begin position="29"/>
        <end position="47"/>
    </location>
</feature>
<evidence type="ECO:0000313" key="5">
    <source>
        <dbReference type="Proteomes" id="UP000622648"/>
    </source>
</evidence>
<feature type="transmembrane region" description="Helical" evidence="1">
    <location>
        <begin position="327"/>
        <end position="345"/>
    </location>
</feature>
<evidence type="ECO:0000313" key="4">
    <source>
        <dbReference type="Proteomes" id="UP000295684"/>
    </source>
</evidence>
<gene>
    <name evidence="3" type="ORF">EV200_103538</name>
    <name evidence="2" type="ORF">GCM10011413_27750</name>
</gene>
<evidence type="ECO:0000313" key="3">
    <source>
        <dbReference type="EMBL" id="TCO27204.1"/>
    </source>
</evidence>
<sequence>MSETNHKEVTLKELAIKTNEWLSYLRSKWFIILIGCLCGVVLGYLYATYKKPKYVAASTFALEDANGGGSLGQMAGLASMVGIEIGSSGNGGVFQGDNLIELYKSRNMIQKSLLTEADFNGKKQLLIDRYLEFNNLKAKWAEHPILKNINFKVNKDEKLNRAQDSILGEVVKEIGKNNLVVTKPDKKLSILKVQVTSKDELFSKAFDDEIVKNVNEFYVQTKTKKSLQNVAILQHQTDSVKRELNGALAGMASLTDANPNPNPARQILKVPSQRRQVDAQANTAILTELVKNLEMSKVSQRKEMPLIQMIDAPVLPLTRLATTKTQGMVTGFFLAGFLMSVLLLVRRGFLLMIK</sequence>
<reference evidence="2" key="4">
    <citation type="submission" date="2024-05" db="EMBL/GenBank/DDBJ databases">
        <authorList>
            <person name="Sun Q."/>
            <person name="Zhou Y."/>
        </authorList>
    </citation>
    <scope>NUCLEOTIDE SEQUENCE</scope>
    <source>
        <strain evidence="2">CGMCC 1.15644</strain>
    </source>
</reference>
<keyword evidence="5" id="KW-1185">Reference proteome</keyword>
<name>A0A4R2HGJ6_9SPHI</name>
<evidence type="ECO:0000313" key="2">
    <source>
        <dbReference type="EMBL" id="GGE59756.1"/>
    </source>
</evidence>
<reference evidence="2" key="1">
    <citation type="journal article" date="2014" name="Int. J. Syst. Evol. Microbiol.">
        <title>Complete genome of a new Firmicutes species belonging to the dominant human colonic microbiota ('Ruminococcus bicirculans') reveals two chromosomes and a selective capacity to utilize plant glucans.</title>
        <authorList>
            <consortium name="NISC Comparative Sequencing Program"/>
            <person name="Wegmann U."/>
            <person name="Louis P."/>
            <person name="Goesmann A."/>
            <person name="Henrissat B."/>
            <person name="Duncan S.H."/>
            <person name="Flint H.J."/>
        </authorList>
    </citation>
    <scope>NUCLEOTIDE SEQUENCE</scope>
    <source>
        <strain evidence="2">CGMCC 1.15644</strain>
    </source>
</reference>
<keyword evidence="1" id="KW-0472">Membrane</keyword>
<reference evidence="5" key="2">
    <citation type="journal article" date="2019" name="Int. J. Syst. Evol. Microbiol.">
        <title>The Global Catalogue of Microorganisms (GCM) 10K type strain sequencing project: providing services to taxonomists for standard genome sequencing and annotation.</title>
        <authorList>
            <consortium name="The Broad Institute Genomics Platform"/>
            <consortium name="The Broad Institute Genome Sequencing Center for Infectious Disease"/>
            <person name="Wu L."/>
            <person name="Ma J."/>
        </authorList>
    </citation>
    <scope>NUCLEOTIDE SEQUENCE [LARGE SCALE GENOMIC DNA]</scope>
    <source>
        <strain evidence="5">CGMCC 1.15644</strain>
    </source>
</reference>
<accession>A0A4R2HGJ6</accession>
<organism evidence="3 4">
    <name type="scientific">Pedobacter psychrotolerans</name>
    <dbReference type="NCBI Taxonomy" id="1843235"/>
    <lineage>
        <taxon>Bacteria</taxon>
        <taxon>Pseudomonadati</taxon>
        <taxon>Bacteroidota</taxon>
        <taxon>Sphingobacteriia</taxon>
        <taxon>Sphingobacteriales</taxon>
        <taxon>Sphingobacteriaceae</taxon>
        <taxon>Pedobacter</taxon>
    </lineage>
</organism>
<dbReference type="RefSeq" id="WP_132531858.1">
    <property type="nucleotide sequence ID" value="NZ_BMJO01000004.1"/>
</dbReference>
<dbReference type="EMBL" id="SLWO01000003">
    <property type="protein sequence ID" value="TCO27204.1"/>
    <property type="molecule type" value="Genomic_DNA"/>
</dbReference>
<dbReference type="Proteomes" id="UP000622648">
    <property type="component" value="Unassembled WGS sequence"/>
</dbReference>
<protein>
    <submittedName>
        <fullName evidence="3">Subunit length determinant protein</fullName>
    </submittedName>
</protein>
<dbReference type="Proteomes" id="UP000295684">
    <property type="component" value="Unassembled WGS sequence"/>
</dbReference>
<evidence type="ECO:0000256" key="1">
    <source>
        <dbReference type="SAM" id="Phobius"/>
    </source>
</evidence>
<dbReference type="PANTHER" id="PTHR32309:SF31">
    <property type="entry name" value="CAPSULAR EXOPOLYSACCHARIDE FAMILY"/>
    <property type="match status" value="1"/>
</dbReference>
<dbReference type="OrthoDB" id="745212at2"/>
<dbReference type="AlphaFoldDB" id="A0A4R2HGJ6"/>
<proteinExistence type="predicted"/>
<keyword evidence="1" id="KW-0812">Transmembrane</keyword>
<keyword evidence="1" id="KW-1133">Transmembrane helix</keyword>
<dbReference type="InterPro" id="IPR050445">
    <property type="entry name" value="Bact_polysacc_biosynth/exp"/>
</dbReference>